<protein>
    <submittedName>
        <fullName evidence="2">Uncharacterized protein</fullName>
    </submittedName>
</protein>
<feature type="transmembrane region" description="Helical" evidence="1">
    <location>
        <begin position="185"/>
        <end position="204"/>
    </location>
</feature>
<dbReference type="HOGENOM" id="CLU_115694_0_0_2"/>
<feature type="transmembrane region" description="Helical" evidence="1">
    <location>
        <begin position="86"/>
        <end position="109"/>
    </location>
</feature>
<keyword evidence="1" id="KW-0812">Transmembrane</keyword>
<dbReference type="EMBL" id="CP001742">
    <property type="protein sequence ID" value="ADL19439.1"/>
    <property type="molecule type" value="Genomic_DNA"/>
</dbReference>
<dbReference type="AlphaFoldDB" id="D9Q2A1"/>
<proteinExistence type="predicted"/>
<evidence type="ECO:0000313" key="2">
    <source>
        <dbReference type="EMBL" id="ADL19439.1"/>
    </source>
</evidence>
<feature type="transmembrane region" description="Helical" evidence="1">
    <location>
        <begin position="57"/>
        <end position="80"/>
    </location>
</feature>
<dbReference type="InParanoid" id="D9Q2A1"/>
<sequence>MKFSQGQALFKRVHSRGEGLVYSYWEEMAIAAAMGAEHAAEPDHIVAMRLMRSRRDVLYFGALHGIGFLLLSVPLALAVIEAGLRLGFISVIEIIGYMVGMIFAVMLLYSSLMGKEMEISASGSGLAQGALAITPSKLLVLVMAIASGTYEGAFILLAFSAASSLVMPAIGTLASKVPANLAKILDSLLGVATLLFFLALLIKIF</sequence>
<reference evidence="2 3" key="1">
    <citation type="journal article" date="2010" name="Appl. Environ. Microbiol.">
        <title>The genome sequence of the crenarchaeon Acidilobus saccharovorans supports a new order, Acidilobales, and suggests an important ecological role in terrestrial acidic hot springs.</title>
        <authorList>
            <person name="Mardanov A.V."/>
            <person name="Svetlitchnyi V.A."/>
            <person name="Beletsky A.V."/>
            <person name="Prokofeva M.I."/>
            <person name="Bonch-Osmolovskaya E.A."/>
            <person name="Ravin N.V."/>
            <person name="Skryabin K.G."/>
        </authorList>
    </citation>
    <scope>NUCLEOTIDE SEQUENCE [LARGE SCALE GENOMIC DNA]</scope>
    <source>
        <strain evidence="3">DSM 16705 / JCM 18335 / VKM B-2471 / 345-15</strain>
    </source>
</reference>
<gene>
    <name evidence="2" type="ordered locus">ASAC_1034</name>
</gene>
<organism evidence="2 3">
    <name type="scientific">Acidilobus saccharovorans (strain DSM 16705 / JCM 18335 / VKM B-2471 / 345-15)</name>
    <dbReference type="NCBI Taxonomy" id="666510"/>
    <lineage>
        <taxon>Archaea</taxon>
        <taxon>Thermoproteota</taxon>
        <taxon>Thermoprotei</taxon>
        <taxon>Acidilobales</taxon>
        <taxon>Acidilobaceae</taxon>
        <taxon>Acidilobus</taxon>
    </lineage>
</organism>
<evidence type="ECO:0000313" key="3">
    <source>
        <dbReference type="Proteomes" id="UP000000346"/>
    </source>
</evidence>
<evidence type="ECO:0000256" key="1">
    <source>
        <dbReference type="SAM" id="Phobius"/>
    </source>
</evidence>
<dbReference type="eggNOG" id="arCOG06012">
    <property type="taxonomic scope" value="Archaea"/>
</dbReference>
<feature type="transmembrane region" description="Helical" evidence="1">
    <location>
        <begin position="153"/>
        <end position="173"/>
    </location>
</feature>
<keyword evidence="3" id="KW-1185">Reference proteome</keyword>
<name>D9Q2A1_ACIS3</name>
<accession>D9Q2A1</accession>
<dbReference type="KEGG" id="asc:ASAC_1034"/>
<keyword evidence="1" id="KW-1133">Transmembrane helix</keyword>
<feature type="transmembrane region" description="Helical" evidence="1">
    <location>
        <begin position="130"/>
        <end position="147"/>
    </location>
</feature>
<keyword evidence="1" id="KW-0472">Membrane</keyword>
<dbReference type="Proteomes" id="UP000000346">
    <property type="component" value="Chromosome"/>
</dbReference>